<dbReference type="Proteomes" id="UP000031275">
    <property type="component" value="Unassembled WGS sequence"/>
</dbReference>
<evidence type="ECO:0000313" key="2">
    <source>
        <dbReference type="Proteomes" id="UP000031275"/>
    </source>
</evidence>
<comment type="caution">
    <text evidence="1">The sequence shown here is derived from an EMBL/GenBank/DDBJ whole genome shotgun (WGS) entry which is preliminary data.</text>
</comment>
<protein>
    <recommendedName>
        <fullName evidence="3">DUF4377 domain-containing protein</fullName>
    </recommendedName>
</protein>
<gene>
    <name evidence="1" type="ORF">OA84_10440</name>
</gene>
<organism evidence="1 2">
    <name type="scientific">Kaistella solincola</name>
    <dbReference type="NCBI Taxonomy" id="510955"/>
    <lineage>
        <taxon>Bacteria</taxon>
        <taxon>Pseudomonadati</taxon>
        <taxon>Bacteroidota</taxon>
        <taxon>Flavobacteriia</taxon>
        <taxon>Flavobacteriales</taxon>
        <taxon>Weeksellaceae</taxon>
        <taxon>Chryseobacterium group</taxon>
        <taxon>Kaistella</taxon>
    </lineage>
</organism>
<name>A0ABR4ZPY3_9FLAO</name>
<proteinExistence type="predicted"/>
<reference evidence="1 2" key="1">
    <citation type="submission" date="2014-10" db="EMBL/GenBank/DDBJ databases">
        <title>Kaistella solincola genome.</title>
        <authorList>
            <person name="Newman J.D."/>
        </authorList>
    </citation>
    <scope>NUCLEOTIDE SEQUENCE [LARGE SCALE GENOMIC DNA]</scope>
    <source>
        <strain evidence="1 2">DSM 22468</strain>
    </source>
</reference>
<keyword evidence="2" id="KW-1185">Reference proteome</keyword>
<accession>A0ABR4ZPY3</accession>
<sequence length="196" mass="22985">MKLKFFFLFITMLFIPKFYSQEIEYHVLMIGKPQEIFLKKDLNNNYSGKIITKFYKPCKYFLGITLRKYSEIEIKTNLDSTIVKETINDLNKAGINSLEKCDSNEECKSIKFLDSDFLVFKINTQNSSETFEFSEVYPEELNSNNIEKNFIRRKAQILITLIDNKINLKEQFRIAEKNISNPYCYSCGGISSCCIE</sequence>
<evidence type="ECO:0008006" key="3">
    <source>
        <dbReference type="Google" id="ProtNLM"/>
    </source>
</evidence>
<evidence type="ECO:0000313" key="1">
    <source>
        <dbReference type="EMBL" id="KIA82570.1"/>
    </source>
</evidence>
<dbReference type="RefSeq" id="WP_156965072.1">
    <property type="nucleotide sequence ID" value="NZ_JSYK01000004.1"/>
</dbReference>
<dbReference type="EMBL" id="JSYK01000004">
    <property type="protein sequence ID" value="KIA82570.1"/>
    <property type="molecule type" value="Genomic_DNA"/>
</dbReference>